<evidence type="ECO:0000256" key="3">
    <source>
        <dbReference type="ARBA" id="ARBA00008725"/>
    </source>
</evidence>
<comment type="caution">
    <text evidence="15">The sequence shown here is derived from an EMBL/GenBank/DDBJ whole genome shotgun (WGS) entry which is preliminary data.</text>
</comment>
<dbReference type="SUPFAM" id="SSF53850">
    <property type="entry name" value="Periplasmic binding protein-like II"/>
    <property type="match status" value="1"/>
</dbReference>
<protein>
    <recommendedName>
        <fullName evidence="12">Phosphate-binding protein</fullName>
    </recommendedName>
</protein>
<evidence type="ECO:0000256" key="13">
    <source>
        <dbReference type="SAM" id="MobiDB-lite"/>
    </source>
</evidence>
<proteinExistence type="inferred from homology"/>
<evidence type="ECO:0000256" key="9">
    <source>
        <dbReference type="ARBA" id="ARBA00023136"/>
    </source>
</evidence>
<keyword evidence="11 12" id="KW-0449">Lipoprotein</keyword>
<evidence type="ECO:0000259" key="14">
    <source>
        <dbReference type="Pfam" id="PF12849"/>
    </source>
</evidence>
<feature type="domain" description="PBP" evidence="14">
    <location>
        <begin position="42"/>
        <end position="280"/>
    </location>
</feature>
<keyword evidence="7 12" id="KW-0592">Phosphate transport</keyword>
<dbReference type="NCBIfam" id="TIGR02136">
    <property type="entry name" value="ptsS_2"/>
    <property type="match status" value="1"/>
</dbReference>
<evidence type="ECO:0000313" key="15">
    <source>
        <dbReference type="EMBL" id="RGW54678.1"/>
    </source>
</evidence>
<keyword evidence="8 12" id="KW-0732">Signal</keyword>
<evidence type="ECO:0000256" key="6">
    <source>
        <dbReference type="ARBA" id="ARBA00022475"/>
    </source>
</evidence>
<comment type="subcellular location">
    <subcellularLocation>
        <location evidence="2 12">Cell membrane</location>
        <topology evidence="2 12">Lipid-anchor</topology>
    </subcellularLocation>
</comment>
<dbReference type="InterPro" id="IPR050811">
    <property type="entry name" value="Phosphate_ABC_transporter"/>
</dbReference>
<dbReference type="InterPro" id="IPR024370">
    <property type="entry name" value="PBP_domain"/>
</dbReference>
<dbReference type="Pfam" id="PF12849">
    <property type="entry name" value="PBP_like_2"/>
    <property type="match status" value="1"/>
</dbReference>
<dbReference type="EMBL" id="QSAJ01000007">
    <property type="protein sequence ID" value="RGW54678.1"/>
    <property type="molecule type" value="Genomic_DNA"/>
</dbReference>
<sequence>MKLKKFIAIMAVTAMVAGMATGCGGSKSDAGSDSTGSDTKTESLSGTITAAGSSALKPLADDAADSFLNENPDVSITIDAGGSGEGLKQVSEGTVDIGNSDVAAEDKLDADKAKELVDHQVCVITMAPIVNEDVAKAGVKSLTKDQLISIFTGKTTNWKEVGGPDEDIVLVTRPGSSGTRATFQKYALDGNEEASNASMETDDSGVLLTNVKDTKGAIGYVALSYLTGDAGVETVAIDGVEPTLENTYSGEYPVWTFEHMYTKGEPNEVVSTFFDYITGDKYGSQMEKLGYGVSSKMTKTEH</sequence>
<comment type="subunit">
    <text evidence="4 12">The complex is composed of two ATP-binding proteins (PstB), two transmembrane proteins (PstC and PstA) and a solute-binding protein (PstS).</text>
</comment>
<feature type="region of interest" description="Disordered" evidence="13">
    <location>
        <begin position="23"/>
        <end position="44"/>
    </location>
</feature>
<feature type="chain" id="PRO_5039741079" description="Phosphate-binding protein" evidence="12">
    <location>
        <begin position="21"/>
        <end position="302"/>
    </location>
</feature>
<evidence type="ECO:0000256" key="8">
    <source>
        <dbReference type="ARBA" id="ARBA00022729"/>
    </source>
</evidence>
<dbReference type="PANTHER" id="PTHR30570">
    <property type="entry name" value="PERIPLASMIC PHOSPHATE BINDING COMPONENT OF PHOSPHATE ABC TRANSPORTER"/>
    <property type="match status" value="1"/>
</dbReference>
<evidence type="ECO:0000256" key="12">
    <source>
        <dbReference type="RuleBase" id="RU367119"/>
    </source>
</evidence>
<comment type="function">
    <text evidence="1">Part of the ABC transporter complex PstSACB involved in phosphate import.</text>
</comment>
<dbReference type="PANTHER" id="PTHR30570:SF4">
    <property type="entry name" value="PHOSPHATE-BINDING PROTEIN PSTS 1"/>
    <property type="match status" value="1"/>
</dbReference>
<evidence type="ECO:0000256" key="2">
    <source>
        <dbReference type="ARBA" id="ARBA00004193"/>
    </source>
</evidence>
<evidence type="ECO:0000256" key="11">
    <source>
        <dbReference type="ARBA" id="ARBA00023288"/>
    </source>
</evidence>
<dbReference type="AlphaFoldDB" id="A0A395XPF6"/>
<keyword evidence="6 12" id="KW-1003">Cell membrane</keyword>
<dbReference type="Proteomes" id="UP000266376">
    <property type="component" value="Unassembled WGS sequence"/>
</dbReference>
<feature type="compositionally biased region" description="Low complexity" evidence="13">
    <location>
        <begin position="23"/>
        <end position="38"/>
    </location>
</feature>
<accession>A0A395XPF6</accession>
<evidence type="ECO:0000313" key="16">
    <source>
        <dbReference type="Proteomes" id="UP000266376"/>
    </source>
</evidence>
<dbReference type="InterPro" id="IPR011862">
    <property type="entry name" value="Phos-bd"/>
</dbReference>
<comment type="function">
    <text evidence="12">Involved in the system for phosphate transport across the cytoplasmic membrane.</text>
</comment>
<evidence type="ECO:0000256" key="10">
    <source>
        <dbReference type="ARBA" id="ARBA00023139"/>
    </source>
</evidence>
<organism evidence="15 16">
    <name type="scientific">Dorea formicigenerans</name>
    <dbReference type="NCBI Taxonomy" id="39486"/>
    <lineage>
        <taxon>Bacteria</taxon>
        <taxon>Bacillati</taxon>
        <taxon>Bacillota</taxon>
        <taxon>Clostridia</taxon>
        <taxon>Lachnospirales</taxon>
        <taxon>Lachnospiraceae</taxon>
        <taxon>Dorea</taxon>
    </lineage>
</organism>
<evidence type="ECO:0000256" key="1">
    <source>
        <dbReference type="ARBA" id="ARBA00002841"/>
    </source>
</evidence>
<keyword evidence="5 12" id="KW-0813">Transport</keyword>
<dbReference type="PROSITE" id="PS51257">
    <property type="entry name" value="PROKAR_LIPOPROTEIN"/>
    <property type="match status" value="1"/>
</dbReference>
<keyword evidence="10 12" id="KW-0564">Palmitate</keyword>
<keyword evidence="9" id="KW-0472">Membrane</keyword>
<comment type="similarity">
    <text evidence="3 12">Belongs to the PstS family.</text>
</comment>
<feature type="signal peptide" evidence="12">
    <location>
        <begin position="1"/>
        <end position="20"/>
    </location>
</feature>
<evidence type="ECO:0000256" key="4">
    <source>
        <dbReference type="ARBA" id="ARBA00011529"/>
    </source>
</evidence>
<dbReference type="Gene3D" id="3.40.190.10">
    <property type="entry name" value="Periplasmic binding protein-like II"/>
    <property type="match status" value="2"/>
</dbReference>
<gene>
    <name evidence="15" type="ORF">DWV67_04640</name>
</gene>
<evidence type="ECO:0000256" key="7">
    <source>
        <dbReference type="ARBA" id="ARBA00022592"/>
    </source>
</evidence>
<reference evidence="15 16" key="1">
    <citation type="submission" date="2018-08" db="EMBL/GenBank/DDBJ databases">
        <title>A genome reference for cultivated species of the human gut microbiota.</title>
        <authorList>
            <person name="Zou Y."/>
            <person name="Xue W."/>
            <person name="Luo G."/>
        </authorList>
    </citation>
    <scope>NUCLEOTIDE SEQUENCE [LARGE SCALE GENOMIC DNA]</scope>
    <source>
        <strain evidence="15 16">AF12-11</strain>
    </source>
</reference>
<dbReference type="GO" id="GO:0006817">
    <property type="term" value="P:phosphate ion transport"/>
    <property type="evidence" value="ECO:0007669"/>
    <property type="project" value="UniProtKB-UniRule"/>
</dbReference>
<name>A0A395XPF6_9FIRM</name>
<dbReference type="GO" id="GO:0005886">
    <property type="term" value="C:plasma membrane"/>
    <property type="evidence" value="ECO:0007669"/>
    <property type="project" value="UniProtKB-SubCell"/>
</dbReference>
<dbReference type="GO" id="GO:0042301">
    <property type="term" value="F:phosphate ion binding"/>
    <property type="evidence" value="ECO:0007669"/>
    <property type="project" value="UniProtKB-UniRule"/>
</dbReference>
<evidence type="ECO:0000256" key="5">
    <source>
        <dbReference type="ARBA" id="ARBA00022448"/>
    </source>
</evidence>
<dbReference type="CDD" id="cd13653">
    <property type="entry name" value="PBP2_phosphate_like_1"/>
    <property type="match status" value="1"/>
</dbReference>